<feature type="domain" description="Excalibur calcium-binding" evidence="3">
    <location>
        <begin position="165"/>
        <end position="202"/>
    </location>
</feature>
<evidence type="ECO:0000313" key="5">
    <source>
        <dbReference type="Proteomes" id="UP001596392"/>
    </source>
</evidence>
<feature type="domain" description="Excalibur calcium-binding" evidence="3">
    <location>
        <begin position="106"/>
        <end position="142"/>
    </location>
</feature>
<organism evidence="4 5">
    <name type="scientific">Catellatospora aurea</name>
    <dbReference type="NCBI Taxonomy" id="1337874"/>
    <lineage>
        <taxon>Bacteria</taxon>
        <taxon>Bacillati</taxon>
        <taxon>Actinomycetota</taxon>
        <taxon>Actinomycetes</taxon>
        <taxon>Micromonosporales</taxon>
        <taxon>Micromonosporaceae</taxon>
        <taxon>Catellatospora</taxon>
    </lineage>
</organism>
<dbReference type="InterPro" id="IPR008613">
    <property type="entry name" value="Excalibur_Ca-bd_domain"/>
</dbReference>
<reference evidence="5" key="1">
    <citation type="journal article" date="2019" name="Int. J. Syst. Evol. Microbiol.">
        <title>The Global Catalogue of Microorganisms (GCM) 10K type strain sequencing project: providing services to taxonomists for standard genome sequencing and annotation.</title>
        <authorList>
            <consortium name="The Broad Institute Genomics Platform"/>
            <consortium name="The Broad Institute Genome Sequencing Center for Infectious Disease"/>
            <person name="Wu L."/>
            <person name="Ma J."/>
        </authorList>
    </citation>
    <scope>NUCLEOTIDE SEQUENCE [LARGE SCALE GENOMIC DNA]</scope>
    <source>
        <strain evidence="5">CGMCC 1.9106</strain>
    </source>
</reference>
<keyword evidence="2" id="KW-1133">Transmembrane helix</keyword>
<evidence type="ECO:0000256" key="1">
    <source>
        <dbReference type="SAM" id="MobiDB-lite"/>
    </source>
</evidence>
<evidence type="ECO:0000313" key="4">
    <source>
        <dbReference type="EMBL" id="MFC7246312.1"/>
    </source>
</evidence>
<dbReference type="Proteomes" id="UP001596392">
    <property type="component" value="Unassembled WGS sequence"/>
</dbReference>
<gene>
    <name evidence="4" type="ORF">ACFQO7_27870</name>
</gene>
<dbReference type="RefSeq" id="WP_376809149.1">
    <property type="nucleotide sequence ID" value="NZ_JBHTAC010000037.1"/>
</dbReference>
<feature type="transmembrane region" description="Helical" evidence="2">
    <location>
        <begin position="34"/>
        <end position="56"/>
    </location>
</feature>
<keyword evidence="2" id="KW-0812">Transmembrane</keyword>
<dbReference type="EMBL" id="JBHTAC010000037">
    <property type="protein sequence ID" value="MFC7246312.1"/>
    <property type="molecule type" value="Genomic_DNA"/>
</dbReference>
<evidence type="ECO:0000256" key="2">
    <source>
        <dbReference type="SAM" id="Phobius"/>
    </source>
</evidence>
<name>A0ABW2H378_9ACTN</name>
<dbReference type="Pfam" id="PF05901">
    <property type="entry name" value="Excalibur"/>
    <property type="match status" value="2"/>
</dbReference>
<feature type="compositionally biased region" description="Polar residues" evidence="1">
    <location>
        <begin position="144"/>
        <end position="154"/>
    </location>
</feature>
<keyword evidence="5" id="KW-1185">Reference proteome</keyword>
<sequence>MATVHYGRPGRRVSVITVCTQTVTMKISPKLTPLAVALCVVIFGFCAMCGAVNSMISGDGDPPSAVQDARPAAAVASASLGSSTPAAALTSTPVPSKTAPSPKPVYYANCDAVRKAGKAPLRKGQPGYRTALDRDRDGVACEQTEGSTGGQPETQPKPASGNDPRYSTCKAAKAAGFGPYRRGIDPEYSWYRDADGDGVVCE</sequence>
<proteinExistence type="predicted"/>
<keyword evidence="2" id="KW-0472">Membrane</keyword>
<feature type="region of interest" description="Disordered" evidence="1">
    <location>
        <begin position="119"/>
        <end position="168"/>
    </location>
</feature>
<accession>A0ABW2H378</accession>
<evidence type="ECO:0000259" key="3">
    <source>
        <dbReference type="SMART" id="SM00894"/>
    </source>
</evidence>
<comment type="caution">
    <text evidence="4">The sequence shown here is derived from an EMBL/GenBank/DDBJ whole genome shotgun (WGS) entry which is preliminary data.</text>
</comment>
<dbReference type="SMART" id="SM00894">
    <property type="entry name" value="Excalibur"/>
    <property type="match status" value="2"/>
</dbReference>
<protein>
    <submittedName>
        <fullName evidence="4">Excalibur calcium-binding domain-containing protein</fullName>
    </submittedName>
</protein>